<dbReference type="EMBL" id="BAABIG010000013">
    <property type="protein sequence ID" value="GAA4788901.1"/>
    <property type="molecule type" value="Genomic_DNA"/>
</dbReference>
<dbReference type="SUPFAM" id="SSF56300">
    <property type="entry name" value="Metallo-dependent phosphatases"/>
    <property type="match status" value="1"/>
</dbReference>
<dbReference type="Pfam" id="PF16655">
    <property type="entry name" value="PhoD_N"/>
    <property type="match status" value="1"/>
</dbReference>
<dbReference type="InterPro" id="IPR018946">
    <property type="entry name" value="PhoD-like_MPP"/>
</dbReference>
<dbReference type="RefSeq" id="WP_345617839.1">
    <property type="nucleotide sequence ID" value="NZ_BAABIG010000013.1"/>
</dbReference>
<dbReference type="Pfam" id="PF09423">
    <property type="entry name" value="PhoD"/>
    <property type="match status" value="1"/>
</dbReference>
<feature type="domain" description="PhoD-like phosphatase metallophosphatase" evidence="1">
    <location>
        <begin position="182"/>
        <end position="523"/>
    </location>
</feature>
<evidence type="ECO:0000259" key="1">
    <source>
        <dbReference type="Pfam" id="PF09423"/>
    </source>
</evidence>
<dbReference type="InterPro" id="IPR032093">
    <property type="entry name" value="PhoD_N"/>
</dbReference>
<proteinExistence type="predicted"/>
<dbReference type="PROSITE" id="PS51318">
    <property type="entry name" value="TAT"/>
    <property type="match status" value="1"/>
</dbReference>
<protein>
    <submittedName>
        <fullName evidence="3">Alkaline phosphatase D family protein</fullName>
    </submittedName>
</protein>
<name>A0ABP9B187_9ACTN</name>
<organism evidence="3 4">
    <name type="scientific">Streptomyces ziwulingensis</name>
    <dbReference type="NCBI Taxonomy" id="1045501"/>
    <lineage>
        <taxon>Bacteria</taxon>
        <taxon>Bacillati</taxon>
        <taxon>Actinomycetota</taxon>
        <taxon>Actinomycetes</taxon>
        <taxon>Kitasatosporales</taxon>
        <taxon>Streptomycetaceae</taxon>
        <taxon>Streptomyces</taxon>
    </lineage>
</organism>
<evidence type="ECO:0000313" key="3">
    <source>
        <dbReference type="EMBL" id="GAA4788901.1"/>
    </source>
</evidence>
<dbReference type="Gene3D" id="3.60.21.70">
    <property type="entry name" value="PhoD-like phosphatase"/>
    <property type="match status" value="1"/>
</dbReference>
<dbReference type="InterPro" id="IPR052900">
    <property type="entry name" value="Phospholipid_Metab_Enz"/>
</dbReference>
<dbReference type="Proteomes" id="UP001501265">
    <property type="component" value="Unassembled WGS sequence"/>
</dbReference>
<evidence type="ECO:0000259" key="2">
    <source>
        <dbReference type="Pfam" id="PF16655"/>
    </source>
</evidence>
<keyword evidence="4" id="KW-1185">Reference proteome</keyword>
<dbReference type="Gene3D" id="2.60.40.380">
    <property type="entry name" value="Purple acid phosphatase-like, N-terminal"/>
    <property type="match status" value="1"/>
</dbReference>
<dbReference type="CDD" id="cd07389">
    <property type="entry name" value="MPP_PhoD"/>
    <property type="match status" value="1"/>
</dbReference>
<accession>A0ABP9B187</accession>
<dbReference type="InterPro" id="IPR029052">
    <property type="entry name" value="Metallo-depent_PP-like"/>
</dbReference>
<dbReference type="InterPro" id="IPR038607">
    <property type="entry name" value="PhoD-like_sf"/>
</dbReference>
<sequence length="554" mass="60669">MAFPGRPRALAEHAFSPHDAVLGAAARQLGRRRFLTVTAAAAALAFSTNLPARGAAAASEMDSARITDDPFTLGVASGDPLPDSVLLWTRLAPEPFTEGGGLGQQRVAVEWEVSLDEYFAAVVRRGTALAYPEYSHSVHVDVKGLDPDSVYHYRFRAGAYLSPAGRTRTAPEPGAAPASLRLAAVACQAYQDGYYTVHRHLAETDVDVVFHLGDYLYEYAVNSAGGERRYTDITLPDVFNRETMTLADYRLRYALYKSDADLRAAHAAHPFVVTWDDHETENNYAGAVPENDVPPDQFLVRRAAAYRAYWEHQPLRAAQLPQGPDALLYRRLHWGTLAQFDILDTRQYRSDQAYDDRPHAPGAESDDPARTLTGAAQERWLLDGWNASGALWNVMPQQVTFSQRKFDLTADARVSMDAWDGYRASRGRLVAGARAAGVDNWMILTGDVHVSYAFDVKENFDDPDSATVGTELTCTSVASGKDGEDRPDVWDTYMKANPHMKFFNARRGMAVVEMGRQSAKVDFRTVAAISTPGAALTTAASFVTEAGAPGLKPA</sequence>
<dbReference type="PANTHER" id="PTHR43606">
    <property type="entry name" value="PHOSPHATASE, PUTATIVE (AFU_ORTHOLOGUE AFUA_6G08710)-RELATED"/>
    <property type="match status" value="1"/>
</dbReference>
<comment type="caution">
    <text evidence="3">The sequence shown here is derived from an EMBL/GenBank/DDBJ whole genome shotgun (WGS) entry which is preliminary data.</text>
</comment>
<gene>
    <name evidence="3" type="ORF">GCM10023220_11880</name>
</gene>
<dbReference type="PANTHER" id="PTHR43606:SF2">
    <property type="entry name" value="ALKALINE PHOSPHATASE FAMILY PROTEIN (AFU_ORTHOLOGUE AFUA_5G03860)"/>
    <property type="match status" value="1"/>
</dbReference>
<evidence type="ECO:0000313" key="4">
    <source>
        <dbReference type="Proteomes" id="UP001501265"/>
    </source>
</evidence>
<reference evidence="4" key="1">
    <citation type="journal article" date="2019" name="Int. J. Syst. Evol. Microbiol.">
        <title>The Global Catalogue of Microorganisms (GCM) 10K type strain sequencing project: providing services to taxonomists for standard genome sequencing and annotation.</title>
        <authorList>
            <consortium name="The Broad Institute Genomics Platform"/>
            <consortium name="The Broad Institute Genome Sequencing Center for Infectious Disease"/>
            <person name="Wu L."/>
            <person name="Ma J."/>
        </authorList>
    </citation>
    <scope>NUCLEOTIDE SEQUENCE [LARGE SCALE GENOMIC DNA]</scope>
    <source>
        <strain evidence="4">JCM 18081</strain>
    </source>
</reference>
<dbReference type="InterPro" id="IPR006311">
    <property type="entry name" value="TAT_signal"/>
</dbReference>
<feature type="domain" description="Phospholipase D N-terminal" evidence="2">
    <location>
        <begin position="73"/>
        <end position="169"/>
    </location>
</feature>